<keyword evidence="1" id="KW-0812">Transmembrane</keyword>
<dbReference type="InterPro" id="IPR005069">
    <property type="entry name" value="Nucl-diP-sugar_transferase"/>
</dbReference>
<accession>A0A1I7XEF7</accession>
<keyword evidence="1" id="KW-1133">Transmembrane helix</keyword>
<evidence type="ECO:0000256" key="1">
    <source>
        <dbReference type="SAM" id="Phobius"/>
    </source>
</evidence>
<sequence length="395" mass="46183">MGTELRRRVPPADGATSIGATQDEKSVVVLTKSVPFSKGKCVKTSSAILNRIPVILFYSFWFLFGILVLRKTQNAIAAVRYVKSHGESVSQRLIEQSREFDDLIRMLDEEFTKPPAFLLLNQYALNMSYNFLCNTGSLPGVHERLIFVTLDTVARDQLKKDWPQIRQFHWPTPSLYSFWMMQQDTFWRKNLFDLGFEDDMSFDALFDQIGVDENSMRAEWVNGANFFIRANNDTLMFFERLSDKLAHWYTPDMGFLFNSKFYLFNFKIAHSWEWMYTAQKNPPYIMQLDCETDGGSKLMQLGKFGFHFVDSNGTCDYEKIRNVIKERSRRMNKRSVKNLAKTVFAYFLSETIKQDKFPYVCYSNGHVINPILNFQLYSVIKQSLISVINYYIVLY</sequence>
<name>A0A1I7XEF7_HETBA</name>
<dbReference type="Pfam" id="PF03407">
    <property type="entry name" value="Nucleotid_trans"/>
    <property type="match status" value="2"/>
</dbReference>
<organism evidence="3 4">
    <name type="scientific">Heterorhabditis bacteriophora</name>
    <name type="common">Entomopathogenic nematode worm</name>
    <dbReference type="NCBI Taxonomy" id="37862"/>
    <lineage>
        <taxon>Eukaryota</taxon>
        <taxon>Metazoa</taxon>
        <taxon>Ecdysozoa</taxon>
        <taxon>Nematoda</taxon>
        <taxon>Chromadorea</taxon>
        <taxon>Rhabditida</taxon>
        <taxon>Rhabditina</taxon>
        <taxon>Rhabditomorpha</taxon>
        <taxon>Strongyloidea</taxon>
        <taxon>Heterorhabditidae</taxon>
        <taxon>Heterorhabditis</taxon>
    </lineage>
</organism>
<proteinExistence type="predicted"/>
<feature type="domain" description="Nucleotide-diphospho-sugar transferase" evidence="2">
    <location>
        <begin position="252"/>
        <end position="301"/>
    </location>
</feature>
<dbReference type="PANTHER" id="PTHR31967:SF10">
    <property type="entry name" value="NUCLEOTIDE-DIPHOSPHO-SUGAR TRANSFERASE DOMAIN-CONTAINING PROTEIN"/>
    <property type="match status" value="1"/>
</dbReference>
<dbReference type="Proteomes" id="UP000095283">
    <property type="component" value="Unplaced"/>
</dbReference>
<dbReference type="PANTHER" id="PTHR31967">
    <property type="entry name" value="GROUNDHOG (HEDGEHOG-LIKE FAMILY)-RELATED"/>
    <property type="match status" value="1"/>
</dbReference>
<protein>
    <submittedName>
        <fullName evidence="4">Nucleotid_trans domain-containing protein</fullName>
    </submittedName>
</protein>
<feature type="transmembrane region" description="Helical" evidence="1">
    <location>
        <begin position="48"/>
        <end position="69"/>
    </location>
</feature>
<evidence type="ECO:0000259" key="2">
    <source>
        <dbReference type="Pfam" id="PF03407"/>
    </source>
</evidence>
<dbReference type="AlphaFoldDB" id="A0A1I7XEF7"/>
<evidence type="ECO:0000313" key="3">
    <source>
        <dbReference type="Proteomes" id="UP000095283"/>
    </source>
</evidence>
<reference evidence="4" key="1">
    <citation type="submission" date="2016-11" db="UniProtKB">
        <authorList>
            <consortium name="WormBaseParasite"/>
        </authorList>
    </citation>
    <scope>IDENTIFICATION</scope>
</reference>
<dbReference type="WBParaSite" id="Hba_15919">
    <property type="protein sequence ID" value="Hba_15919"/>
    <property type="gene ID" value="Hba_15919"/>
</dbReference>
<keyword evidence="3" id="KW-1185">Reference proteome</keyword>
<keyword evidence="1" id="KW-0472">Membrane</keyword>
<evidence type="ECO:0000313" key="4">
    <source>
        <dbReference type="WBParaSite" id="Hba_15919"/>
    </source>
</evidence>
<feature type="domain" description="Nucleotide-diphospho-sugar transferase" evidence="2">
    <location>
        <begin position="176"/>
        <end position="251"/>
    </location>
</feature>